<evidence type="ECO:0008006" key="3">
    <source>
        <dbReference type="Google" id="ProtNLM"/>
    </source>
</evidence>
<reference evidence="1 2" key="1">
    <citation type="submission" date="2022-04" db="EMBL/GenBank/DDBJ databases">
        <title>Spirosoma sp. strain RP8 genome sequencing and assembly.</title>
        <authorList>
            <person name="Jung Y."/>
        </authorList>
    </citation>
    <scope>NUCLEOTIDE SEQUENCE [LARGE SCALE GENOMIC DNA]</scope>
    <source>
        <strain evidence="1 2">RP8</strain>
    </source>
</reference>
<accession>A0ABT0HET5</accession>
<sequence>MQYISVFTLFAFPVAKGFPSLQQATDYLSKADNDQDIAPLGIYDAVMGVVIPYKGEEYSLLNMEERMIARLAKKHLERVA</sequence>
<dbReference type="EMBL" id="JALPRF010000001">
    <property type="protein sequence ID" value="MCK8490677.1"/>
    <property type="molecule type" value="Genomic_DNA"/>
</dbReference>
<dbReference type="Proteomes" id="UP001202180">
    <property type="component" value="Unassembled WGS sequence"/>
</dbReference>
<gene>
    <name evidence="1" type="ORF">M0L20_02365</name>
</gene>
<organism evidence="1 2">
    <name type="scientific">Spirosoma liriopis</name>
    <dbReference type="NCBI Taxonomy" id="2937440"/>
    <lineage>
        <taxon>Bacteria</taxon>
        <taxon>Pseudomonadati</taxon>
        <taxon>Bacteroidota</taxon>
        <taxon>Cytophagia</taxon>
        <taxon>Cytophagales</taxon>
        <taxon>Cytophagaceae</taxon>
        <taxon>Spirosoma</taxon>
    </lineage>
</organism>
<evidence type="ECO:0000313" key="2">
    <source>
        <dbReference type="Proteomes" id="UP001202180"/>
    </source>
</evidence>
<comment type="caution">
    <text evidence="1">The sequence shown here is derived from an EMBL/GenBank/DDBJ whole genome shotgun (WGS) entry which is preliminary data.</text>
</comment>
<name>A0ABT0HET5_9BACT</name>
<keyword evidence="2" id="KW-1185">Reference proteome</keyword>
<proteinExistence type="predicted"/>
<evidence type="ECO:0000313" key="1">
    <source>
        <dbReference type="EMBL" id="MCK8490677.1"/>
    </source>
</evidence>
<protein>
    <recommendedName>
        <fullName evidence="3">Nonstructural protein</fullName>
    </recommendedName>
</protein>
<dbReference type="RefSeq" id="WP_232559224.1">
    <property type="nucleotide sequence ID" value="NZ_JALPRF010000001.1"/>
</dbReference>